<evidence type="ECO:0000256" key="6">
    <source>
        <dbReference type="ARBA" id="ARBA00022692"/>
    </source>
</evidence>
<evidence type="ECO:0000256" key="3">
    <source>
        <dbReference type="ARBA" id="ARBA00022448"/>
    </source>
</evidence>
<dbReference type="PIRSF" id="PIRSF015761">
    <property type="entry name" value="Protein_L"/>
    <property type="match status" value="1"/>
</dbReference>
<dbReference type="Proteomes" id="UP000054785">
    <property type="component" value="Unassembled WGS sequence"/>
</dbReference>
<keyword evidence="3 10" id="KW-0813">Transport</keyword>
<keyword evidence="7 10" id="KW-0653">Protein transport</keyword>
<reference evidence="14 15" key="1">
    <citation type="submission" date="2015-11" db="EMBL/GenBank/DDBJ databases">
        <title>Genomic analysis of 38 Legionella species identifies large and diverse effector repertoires.</title>
        <authorList>
            <person name="Burstein D."/>
            <person name="Amaro F."/>
            <person name="Zusman T."/>
            <person name="Lifshitz Z."/>
            <person name="Cohen O."/>
            <person name="Gilbert J.A."/>
            <person name="Pupko T."/>
            <person name="Shuman H.A."/>
            <person name="Segal G."/>
        </authorList>
    </citation>
    <scope>NUCLEOTIDE SEQUENCE [LARGE SCALE GENOMIC DNA]</scope>
    <source>
        <strain evidence="14 15">ATCC 49504</strain>
    </source>
</reference>
<evidence type="ECO:0000256" key="10">
    <source>
        <dbReference type="PIRNR" id="PIRNR015761"/>
    </source>
</evidence>
<evidence type="ECO:0000313" key="14">
    <source>
        <dbReference type="EMBL" id="KTC99654.1"/>
    </source>
</evidence>
<comment type="subcellular location">
    <subcellularLocation>
        <location evidence="1">Cell inner membrane</location>
        <topology evidence="1">Single-pass membrane protein</topology>
    </subcellularLocation>
</comment>
<dbReference type="EMBL" id="LNYC01000044">
    <property type="protein sequence ID" value="KTC99654.1"/>
    <property type="molecule type" value="Genomic_DNA"/>
</dbReference>
<name>A0A0W0TW43_9GAMM</name>
<dbReference type="InterPro" id="IPR007812">
    <property type="entry name" value="T2SS_protein-GspL"/>
</dbReference>
<evidence type="ECO:0000259" key="12">
    <source>
        <dbReference type="Pfam" id="PF05134"/>
    </source>
</evidence>
<dbReference type="CDD" id="cd24017">
    <property type="entry name" value="ASKHA_T2SSL_N"/>
    <property type="match status" value="1"/>
</dbReference>
<organism evidence="14 15">
    <name type="scientific">Legionella geestiana</name>
    <dbReference type="NCBI Taxonomy" id="45065"/>
    <lineage>
        <taxon>Bacteria</taxon>
        <taxon>Pseudomonadati</taxon>
        <taxon>Pseudomonadota</taxon>
        <taxon>Gammaproteobacteria</taxon>
        <taxon>Legionellales</taxon>
        <taxon>Legionellaceae</taxon>
        <taxon>Legionella</taxon>
    </lineage>
</organism>
<keyword evidence="5" id="KW-0997">Cell inner membrane</keyword>
<dbReference type="GO" id="GO:0015628">
    <property type="term" value="P:protein secretion by the type II secretion system"/>
    <property type="evidence" value="ECO:0007669"/>
    <property type="project" value="InterPro"/>
</dbReference>
<dbReference type="GO" id="GO:0015627">
    <property type="term" value="C:type II protein secretion system complex"/>
    <property type="evidence" value="ECO:0007669"/>
    <property type="project" value="InterPro"/>
</dbReference>
<dbReference type="STRING" id="45065.Lgee_1146"/>
<dbReference type="InterPro" id="IPR024230">
    <property type="entry name" value="GspL_cyto_dom"/>
</dbReference>
<evidence type="ECO:0000256" key="11">
    <source>
        <dbReference type="SAM" id="Phobius"/>
    </source>
</evidence>
<dbReference type="PATRIC" id="fig|45065.4.peg.1231"/>
<protein>
    <recommendedName>
        <fullName evidence="10">Type II secretion system protein L</fullName>
        <shortName evidence="10">T2SS protein L</shortName>
    </recommendedName>
</protein>
<keyword evidence="9 11" id="KW-0472">Membrane</keyword>
<evidence type="ECO:0000256" key="5">
    <source>
        <dbReference type="ARBA" id="ARBA00022519"/>
    </source>
</evidence>
<feature type="domain" description="GspL periplasmic" evidence="13">
    <location>
        <begin position="242"/>
        <end position="380"/>
    </location>
</feature>
<dbReference type="InterPro" id="IPR025691">
    <property type="entry name" value="GspL_pp_dom"/>
</dbReference>
<dbReference type="RefSeq" id="WP_165476900.1">
    <property type="nucleotide sequence ID" value="NZ_CAAAHN010000007.1"/>
</dbReference>
<evidence type="ECO:0000256" key="4">
    <source>
        <dbReference type="ARBA" id="ARBA00022475"/>
    </source>
</evidence>
<keyword evidence="6 11" id="KW-0812">Transmembrane</keyword>
<evidence type="ECO:0000256" key="9">
    <source>
        <dbReference type="ARBA" id="ARBA00023136"/>
    </source>
</evidence>
<evidence type="ECO:0000256" key="2">
    <source>
        <dbReference type="ARBA" id="ARBA00005318"/>
    </source>
</evidence>
<evidence type="ECO:0000259" key="13">
    <source>
        <dbReference type="Pfam" id="PF12693"/>
    </source>
</evidence>
<comment type="similarity">
    <text evidence="2 10">Belongs to the GSP L family.</text>
</comment>
<accession>A0A0W0TW43</accession>
<keyword evidence="15" id="KW-1185">Reference proteome</keyword>
<dbReference type="InterPro" id="IPR043129">
    <property type="entry name" value="ATPase_NBD"/>
</dbReference>
<dbReference type="Pfam" id="PF05134">
    <property type="entry name" value="T2SSL"/>
    <property type="match status" value="1"/>
</dbReference>
<dbReference type="Pfam" id="PF12693">
    <property type="entry name" value="GspL_C"/>
    <property type="match status" value="1"/>
</dbReference>
<proteinExistence type="inferred from homology"/>
<dbReference type="AlphaFoldDB" id="A0A0W0TW43"/>
<evidence type="ECO:0000256" key="7">
    <source>
        <dbReference type="ARBA" id="ARBA00022927"/>
    </source>
</evidence>
<dbReference type="GO" id="GO:0009276">
    <property type="term" value="C:Gram-negative-bacterium-type cell wall"/>
    <property type="evidence" value="ECO:0007669"/>
    <property type="project" value="InterPro"/>
</dbReference>
<dbReference type="GO" id="GO:0005886">
    <property type="term" value="C:plasma membrane"/>
    <property type="evidence" value="ECO:0007669"/>
    <property type="project" value="UniProtKB-SubCell"/>
</dbReference>
<keyword evidence="8 11" id="KW-1133">Transmembrane helix</keyword>
<evidence type="ECO:0000256" key="1">
    <source>
        <dbReference type="ARBA" id="ARBA00004377"/>
    </source>
</evidence>
<sequence length="381" mass="41919">MPFCYLFTETLTETDALCIGLDDKGQINAPLMRRPFAEIVQLAANARCIAVMGAETFSILTVELPPIGEQKVRAALPFALEERLAQPVETLHFAFDRAHYANGQFLVVAGANSEITNTLEKLETAGILPDSLTLDWFALKPGEACAGVHHLLVHDATFNGALSPEMVPLYSASRPIETLVYTFSDSNPEIQVSDSVLQNTDFYTFVATRLYEAPGINLCQGNLRKTSTPKLAVRLYQLAGVLGALLITGFIGMKLFELHRLNVQGEALDTKIATLYRSFFPEAKVIISPRFRVSQWLKAHDGQAGTSLWGLLERLARARSGQSFDIQQLRYRAPGLSVTFLCNDFSTLEAIENLLRRQGGSVTQTEAASHEGKVLATLELK</sequence>
<feature type="domain" description="GspL cytoplasmic actin-ATPase-like" evidence="12">
    <location>
        <begin position="41"/>
        <end position="140"/>
    </location>
</feature>
<comment type="caution">
    <text evidence="14">The sequence shown here is derived from an EMBL/GenBank/DDBJ whole genome shotgun (WGS) entry which is preliminary data.</text>
</comment>
<evidence type="ECO:0000256" key="8">
    <source>
        <dbReference type="ARBA" id="ARBA00022989"/>
    </source>
</evidence>
<gene>
    <name evidence="14" type="ORF">Lgee_1146</name>
</gene>
<keyword evidence="4" id="KW-1003">Cell membrane</keyword>
<comment type="function">
    <text evidence="10">Inner membrane component of the type II secretion system required for the energy-dependent secretion of extracellular factors such as proteases and toxins from the periplasm.</text>
</comment>
<dbReference type="Gene3D" id="3.30.420.380">
    <property type="match status" value="1"/>
</dbReference>
<dbReference type="SUPFAM" id="SSF53067">
    <property type="entry name" value="Actin-like ATPase domain"/>
    <property type="match status" value="1"/>
</dbReference>
<feature type="transmembrane region" description="Helical" evidence="11">
    <location>
        <begin position="235"/>
        <end position="256"/>
    </location>
</feature>
<evidence type="ECO:0000313" key="15">
    <source>
        <dbReference type="Proteomes" id="UP000054785"/>
    </source>
</evidence>
<dbReference type="NCBIfam" id="TIGR01709">
    <property type="entry name" value="typeII_sec_gspL"/>
    <property type="match status" value="1"/>
</dbReference>